<organism evidence="12 13">
    <name type="scientific">Echinops telfairi</name>
    <name type="common">Lesser hedgehog tenrec</name>
    <dbReference type="NCBI Taxonomy" id="9371"/>
    <lineage>
        <taxon>Eukaryota</taxon>
        <taxon>Metazoa</taxon>
        <taxon>Chordata</taxon>
        <taxon>Craniata</taxon>
        <taxon>Vertebrata</taxon>
        <taxon>Euteleostomi</taxon>
        <taxon>Mammalia</taxon>
        <taxon>Eutheria</taxon>
        <taxon>Afrotheria</taxon>
        <taxon>Tenrecidae</taxon>
        <taxon>Tenrecinae</taxon>
        <taxon>Echinops</taxon>
    </lineage>
</organism>
<dbReference type="PROSITE" id="PS50004">
    <property type="entry name" value="C2"/>
    <property type="match status" value="1"/>
</dbReference>
<dbReference type="CDD" id="cd04032">
    <property type="entry name" value="C2_Perforin"/>
    <property type="match status" value="1"/>
</dbReference>
<keyword evidence="5 9" id="KW-0732">Signal</keyword>
<protein>
    <submittedName>
        <fullName evidence="13">Perforin-1</fullName>
    </submittedName>
</protein>
<dbReference type="RefSeq" id="XP_004701203.1">
    <property type="nucleotide sequence ID" value="XM_004701146.2"/>
</dbReference>
<name>A0ABM0IJ84_ECHTE</name>
<evidence type="ECO:0000313" key="12">
    <source>
        <dbReference type="Proteomes" id="UP000694863"/>
    </source>
</evidence>
<evidence type="ECO:0000256" key="3">
    <source>
        <dbReference type="ARBA" id="ARBA00009214"/>
    </source>
</evidence>
<dbReference type="PANTHER" id="PTHR46096">
    <property type="entry name" value="PERFORIN-1"/>
    <property type="match status" value="1"/>
</dbReference>
<gene>
    <name evidence="13" type="primary">PRF1</name>
</gene>
<dbReference type="InterPro" id="IPR035892">
    <property type="entry name" value="C2_domain_sf"/>
</dbReference>
<feature type="signal peptide" evidence="9">
    <location>
        <begin position="1"/>
        <end position="21"/>
    </location>
</feature>
<feature type="chain" id="PRO_5045431693" evidence="9">
    <location>
        <begin position="22"/>
        <end position="555"/>
    </location>
</feature>
<comment type="similarity">
    <text evidence="3">Belongs to the complement C6/C7/C8/C9 family.</text>
</comment>
<keyword evidence="4" id="KW-0964">Secreted</keyword>
<keyword evidence="7" id="KW-0472">Membrane</keyword>
<reference evidence="13" key="1">
    <citation type="submission" date="2025-08" db="UniProtKB">
        <authorList>
            <consortium name="RefSeq"/>
        </authorList>
    </citation>
    <scope>IDENTIFICATION</scope>
</reference>
<dbReference type="InterPro" id="IPR037300">
    <property type="entry name" value="Perforin-1_C2"/>
</dbReference>
<proteinExistence type="inferred from homology"/>
<dbReference type="PROSITE" id="PS51412">
    <property type="entry name" value="MACPF_2"/>
    <property type="match status" value="1"/>
</dbReference>
<dbReference type="PROSITE" id="PS00279">
    <property type="entry name" value="MACPF_1"/>
    <property type="match status" value="1"/>
</dbReference>
<dbReference type="Pfam" id="PF01823">
    <property type="entry name" value="MACPF"/>
    <property type="match status" value="1"/>
</dbReference>
<keyword evidence="12" id="KW-1185">Reference proteome</keyword>
<evidence type="ECO:0000259" key="11">
    <source>
        <dbReference type="PROSITE" id="PS51412"/>
    </source>
</evidence>
<evidence type="ECO:0000313" key="13">
    <source>
        <dbReference type="RefSeq" id="XP_004701203.1"/>
    </source>
</evidence>
<comment type="subcellular location">
    <subcellularLocation>
        <location evidence="1">Membrane</location>
    </subcellularLocation>
    <subcellularLocation>
        <location evidence="2">Secreted</location>
    </subcellularLocation>
</comment>
<dbReference type="Gene3D" id="2.60.40.150">
    <property type="entry name" value="C2 domain"/>
    <property type="match status" value="1"/>
</dbReference>
<dbReference type="InterPro" id="IPR020863">
    <property type="entry name" value="MACPF_CS"/>
</dbReference>
<evidence type="ECO:0000256" key="1">
    <source>
        <dbReference type="ARBA" id="ARBA00004370"/>
    </source>
</evidence>
<feature type="domain" description="C2" evidence="10">
    <location>
        <begin position="396"/>
        <end position="514"/>
    </location>
</feature>
<evidence type="ECO:0000259" key="10">
    <source>
        <dbReference type="PROSITE" id="PS50004"/>
    </source>
</evidence>
<dbReference type="SMART" id="SM00457">
    <property type="entry name" value="MACPF"/>
    <property type="match status" value="1"/>
</dbReference>
<evidence type="ECO:0000256" key="5">
    <source>
        <dbReference type="ARBA" id="ARBA00022729"/>
    </source>
</evidence>
<evidence type="ECO:0000256" key="4">
    <source>
        <dbReference type="ARBA" id="ARBA00022525"/>
    </source>
</evidence>
<evidence type="ECO:0000256" key="9">
    <source>
        <dbReference type="SAM" id="SignalP"/>
    </source>
</evidence>
<dbReference type="InterPro" id="IPR020864">
    <property type="entry name" value="MACPF"/>
</dbReference>
<evidence type="ECO:0000256" key="8">
    <source>
        <dbReference type="ARBA" id="ARBA00023157"/>
    </source>
</evidence>
<dbReference type="PANTHER" id="PTHR46096:SF3">
    <property type="entry name" value="PERFORIN-1"/>
    <property type="match status" value="1"/>
</dbReference>
<evidence type="ECO:0000256" key="7">
    <source>
        <dbReference type="ARBA" id="ARBA00023136"/>
    </source>
</evidence>
<keyword evidence="6" id="KW-0204">Cytolysis</keyword>
<dbReference type="SUPFAM" id="SSF49562">
    <property type="entry name" value="C2 domain (Calcium/lipid-binding domain, CaLB)"/>
    <property type="match status" value="1"/>
</dbReference>
<dbReference type="InterPro" id="IPR052784">
    <property type="entry name" value="Perforin-1_pore-forming"/>
</dbReference>
<evidence type="ECO:0000256" key="2">
    <source>
        <dbReference type="ARBA" id="ARBA00004613"/>
    </source>
</evidence>
<accession>A0ABM0IJ84</accession>
<sequence length="555" mass="61622">MAAPVLLHCLLLLLLPAPAPAPCHTATKAECRRAQGFVPGVQLAGEAVDVTTLRRLGYYPVDKERFLRPDGTCTLCRSPLKPDTLWLLPLAFTAWCPQGSGCQRQVSKINAISTEEVAREVSKSITNDWKAGLDLNLHPSSTAHVSMAGSHSKAANFAGEKMHGDRYSFTRELVECRLYRFHLVYSPPLSPDFKQALRALPPHFNASTQSAYLRLISHYGTHFIQSVELGGRISDITALRTCKLTLDGLTANDVSNCLTVEAMLSIGGKASSSAEAKDCEEKKRQHKVKASFHETYKERISEVVGGHHASIHDMLFGSQAGPEQFSSWVTSLQDTPGLVDYTLEPLHMLLGARDPRRKALREAVSKYVRDRARWRNCSRPCPAGQWKDASDPCQCVCQSSAFTNKDCCPRERGMAHLEVRHFRAENLWGDHISQTDAYLKISFAGQEQRTYTVWNNNYPRWATKISFGNVQLATGGSLRIQVWDEDSGWNDDLLGTCYETPHSGTHEKKCALSHGHLTFTYEARCLPHLAGNTCMNYAPQGLLTEPPGNRSGAVW</sequence>
<feature type="domain" description="MACPF" evidence="11">
    <location>
        <begin position="27"/>
        <end position="375"/>
    </location>
</feature>
<dbReference type="SMART" id="SM00239">
    <property type="entry name" value="C2"/>
    <property type="match status" value="1"/>
</dbReference>
<dbReference type="GeneID" id="101662857"/>
<dbReference type="Pfam" id="PF00168">
    <property type="entry name" value="C2"/>
    <property type="match status" value="1"/>
</dbReference>
<dbReference type="InterPro" id="IPR000008">
    <property type="entry name" value="C2_dom"/>
</dbReference>
<dbReference type="Proteomes" id="UP000694863">
    <property type="component" value="Unplaced"/>
</dbReference>
<evidence type="ECO:0000256" key="6">
    <source>
        <dbReference type="ARBA" id="ARBA00022852"/>
    </source>
</evidence>
<keyword evidence="8" id="KW-1015">Disulfide bond</keyword>